<dbReference type="AlphaFoldDB" id="A0A2T7BF95"/>
<protein>
    <recommendedName>
        <fullName evidence="4">DUF4998 domain-containing protein</fullName>
    </recommendedName>
</protein>
<dbReference type="Pfam" id="PF16389">
    <property type="entry name" value="DUF4998"/>
    <property type="match status" value="1"/>
</dbReference>
<evidence type="ECO:0000313" key="2">
    <source>
        <dbReference type="EMBL" id="PUZ24962.1"/>
    </source>
</evidence>
<keyword evidence="1" id="KW-0732">Signal</keyword>
<feature type="signal peptide" evidence="1">
    <location>
        <begin position="1"/>
        <end position="23"/>
    </location>
</feature>
<name>A0A2T7BF95_9BACT</name>
<evidence type="ECO:0000313" key="3">
    <source>
        <dbReference type="Proteomes" id="UP000244450"/>
    </source>
</evidence>
<gene>
    <name evidence="2" type="ORF">DCC81_11635</name>
</gene>
<organism evidence="2 3">
    <name type="scientific">Chitinophaga parva</name>
    <dbReference type="NCBI Taxonomy" id="2169414"/>
    <lineage>
        <taxon>Bacteria</taxon>
        <taxon>Pseudomonadati</taxon>
        <taxon>Bacteroidota</taxon>
        <taxon>Chitinophagia</taxon>
        <taxon>Chitinophagales</taxon>
        <taxon>Chitinophagaceae</taxon>
        <taxon>Chitinophaga</taxon>
    </lineage>
</organism>
<keyword evidence="3" id="KW-1185">Reference proteome</keyword>
<sequence>MMKKLVFLMSWGCLLLGACNKMDATYDKFIKDGPVTYTGKADSVQVFGGHNRVLVNWWISSDQTIRSCKVFWNFGQDSLRVPVMKTAGTDTVKAYVNNLAEGTYSFTVYTYDAAGHHSVGTNAIGQAYGDIFQSTLAGKPFRTATKNAADNSIRVIWVGKDAKCLGTEWHFTGTDQREHDYFAPQADTTFIDGCDLTKPVSYRSLYVPDQHAIDTFYTDYKSL</sequence>
<proteinExistence type="predicted"/>
<dbReference type="EMBL" id="QCYK01000002">
    <property type="protein sequence ID" value="PUZ24962.1"/>
    <property type="molecule type" value="Genomic_DNA"/>
</dbReference>
<evidence type="ECO:0008006" key="4">
    <source>
        <dbReference type="Google" id="ProtNLM"/>
    </source>
</evidence>
<feature type="chain" id="PRO_5015457408" description="DUF4998 domain-containing protein" evidence="1">
    <location>
        <begin position="24"/>
        <end position="223"/>
    </location>
</feature>
<evidence type="ECO:0000256" key="1">
    <source>
        <dbReference type="SAM" id="SignalP"/>
    </source>
</evidence>
<accession>A0A2T7BF95</accession>
<reference evidence="2 3" key="1">
    <citation type="submission" date="2018-04" db="EMBL/GenBank/DDBJ databases">
        <title>Chitinophaga fuyangensis sp. nov., isolated from soil in a chemical factory.</title>
        <authorList>
            <person name="Chen K."/>
        </authorList>
    </citation>
    <scope>NUCLEOTIDE SEQUENCE [LARGE SCALE GENOMIC DNA]</scope>
    <source>
        <strain evidence="2 3">LY-1</strain>
    </source>
</reference>
<dbReference type="PROSITE" id="PS51257">
    <property type="entry name" value="PROKAR_LIPOPROTEIN"/>
    <property type="match status" value="1"/>
</dbReference>
<dbReference type="Proteomes" id="UP000244450">
    <property type="component" value="Unassembled WGS sequence"/>
</dbReference>
<comment type="caution">
    <text evidence="2">The sequence shown here is derived from an EMBL/GenBank/DDBJ whole genome shotgun (WGS) entry which is preliminary data.</text>
</comment>
<dbReference type="OrthoDB" id="1043438at2"/>